<sequence length="103" mass="11069">MVSNNTKSEVVHTGGQRRKDGFSGGGGGGAGGEERPEAYLRRLELKPGFASWVGYQCPGFRGYQYLLEPGEFRLRNEWGASQPSGQAVHGEGCFPVLAAEPPK</sequence>
<keyword evidence="3" id="KW-0273">Eye lens protein</keyword>
<organism evidence="7 8">
    <name type="scientific">Cnephaeus nilssonii</name>
    <name type="common">Northern bat</name>
    <name type="synonym">Eptesicus nilssonii</name>
    <dbReference type="NCBI Taxonomy" id="3371016"/>
    <lineage>
        <taxon>Eukaryota</taxon>
        <taxon>Metazoa</taxon>
        <taxon>Chordata</taxon>
        <taxon>Craniata</taxon>
        <taxon>Vertebrata</taxon>
        <taxon>Euteleostomi</taxon>
        <taxon>Mammalia</taxon>
        <taxon>Eutheria</taxon>
        <taxon>Laurasiatheria</taxon>
        <taxon>Chiroptera</taxon>
        <taxon>Yangochiroptera</taxon>
        <taxon>Vespertilionidae</taxon>
        <taxon>Cnephaeus</taxon>
    </lineage>
</organism>
<evidence type="ECO:0000313" key="7">
    <source>
        <dbReference type="EMBL" id="KAK1328409.1"/>
    </source>
</evidence>
<evidence type="ECO:0000256" key="4">
    <source>
        <dbReference type="ARBA" id="ARBA00022737"/>
    </source>
</evidence>
<dbReference type="InterPro" id="IPR011024">
    <property type="entry name" value="G_crystallin-like"/>
</dbReference>
<feature type="domain" description="Beta/gamma crystallin 'Greek key'" evidence="6">
    <location>
        <begin position="50"/>
        <end position="90"/>
    </location>
</feature>
<keyword evidence="8" id="KW-1185">Reference proteome</keyword>
<dbReference type="GO" id="GO:0005212">
    <property type="term" value="F:structural constituent of eye lens"/>
    <property type="evidence" value="ECO:0007669"/>
    <property type="project" value="UniProtKB-KW"/>
</dbReference>
<protein>
    <recommendedName>
        <fullName evidence="6">Beta/gamma crystallin 'Greek key' domain-containing protein</fullName>
    </recommendedName>
</protein>
<evidence type="ECO:0000256" key="1">
    <source>
        <dbReference type="ARBA" id="ARBA00003689"/>
    </source>
</evidence>
<evidence type="ECO:0000256" key="3">
    <source>
        <dbReference type="ARBA" id="ARBA00022613"/>
    </source>
</evidence>
<gene>
    <name evidence="7" type="ORF">QTO34_011982</name>
</gene>
<evidence type="ECO:0000259" key="6">
    <source>
        <dbReference type="PROSITE" id="PS50915"/>
    </source>
</evidence>
<dbReference type="EMBL" id="JAULJE010000023">
    <property type="protein sequence ID" value="KAK1328409.1"/>
    <property type="molecule type" value="Genomic_DNA"/>
</dbReference>
<comment type="function">
    <text evidence="1">Crystallins are the dominant structural components of the vertebrate eye lens.</text>
</comment>
<evidence type="ECO:0000256" key="2">
    <source>
        <dbReference type="ARBA" id="ARBA00009646"/>
    </source>
</evidence>
<dbReference type="Proteomes" id="UP001177744">
    <property type="component" value="Unassembled WGS sequence"/>
</dbReference>
<dbReference type="PROSITE" id="PS50915">
    <property type="entry name" value="CRYSTALLIN_BETA_GAMMA"/>
    <property type="match status" value="1"/>
</dbReference>
<feature type="compositionally biased region" description="Gly residues" evidence="5">
    <location>
        <begin position="22"/>
        <end position="31"/>
    </location>
</feature>
<dbReference type="Pfam" id="PF00030">
    <property type="entry name" value="Crystall"/>
    <property type="match status" value="1"/>
</dbReference>
<evidence type="ECO:0000313" key="8">
    <source>
        <dbReference type="Proteomes" id="UP001177744"/>
    </source>
</evidence>
<comment type="caution">
    <text evidence="7">The sequence shown here is derived from an EMBL/GenBank/DDBJ whole genome shotgun (WGS) entry which is preliminary data.</text>
</comment>
<evidence type="ECO:0000256" key="5">
    <source>
        <dbReference type="SAM" id="MobiDB-lite"/>
    </source>
</evidence>
<dbReference type="SUPFAM" id="SSF49695">
    <property type="entry name" value="gamma-Crystallin-like"/>
    <property type="match status" value="1"/>
</dbReference>
<keyword evidence="4" id="KW-0677">Repeat</keyword>
<dbReference type="InterPro" id="IPR001064">
    <property type="entry name" value="Beta/gamma_crystallin"/>
</dbReference>
<proteinExistence type="inferred from homology"/>
<feature type="region of interest" description="Disordered" evidence="5">
    <location>
        <begin position="1"/>
        <end position="35"/>
    </location>
</feature>
<reference evidence="7" key="1">
    <citation type="submission" date="2023-06" db="EMBL/GenBank/DDBJ databases">
        <title>Reference genome for the Northern bat (Eptesicus nilssonii), a most northern bat species.</title>
        <authorList>
            <person name="Laine V.N."/>
            <person name="Pulliainen A.T."/>
            <person name="Lilley T.M."/>
        </authorList>
    </citation>
    <scope>NUCLEOTIDE SEQUENCE</scope>
    <source>
        <strain evidence="7">BLF_Eptnil</strain>
        <tissue evidence="7">Kidney</tissue>
    </source>
</reference>
<dbReference type="AlphaFoldDB" id="A0AA40LDT9"/>
<dbReference type="Gene3D" id="2.60.20.10">
    <property type="entry name" value="Crystallins"/>
    <property type="match status" value="1"/>
</dbReference>
<comment type="similarity">
    <text evidence="2">Belongs to the beta/gamma-crystallin family.</text>
</comment>
<name>A0AA40LDT9_CNENI</name>
<accession>A0AA40LDT9</accession>